<dbReference type="GO" id="GO:0005881">
    <property type="term" value="C:cytoplasmic microtubule"/>
    <property type="evidence" value="ECO:0007669"/>
    <property type="project" value="TreeGrafter"/>
</dbReference>
<dbReference type="OrthoDB" id="283553at2759"/>
<dbReference type="Proteomes" id="UP000838412">
    <property type="component" value="Chromosome 15"/>
</dbReference>
<dbReference type="PANTHER" id="PTHR31144:SF1">
    <property type="entry name" value="UPF0602 PROTEIN C4ORF47"/>
    <property type="match status" value="1"/>
</dbReference>
<evidence type="ECO:0000256" key="3">
    <source>
        <dbReference type="ARBA" id="ARBA00023212"/>
    </source>
</evidence>
<dbReference type="EMBL" id="OV696700">
    <property type="protein sequence ID" value="CAH1247224.1"/>
    <property type="molecule type" value="Genomic_DNA"/>
</dbReference>
<dbReference type="InterPro" id="IPR029358">
    <property type="entry name" value="CFAP96"/>
</dbReference>
<accession>A0A8K0EBS5</accession>
<organism evidence="7 8">
    <name type="scientific">Branchiostoma lanceolatum</name>
    <name type="common">Common lancelet</name>
    <name type="synonym">Amphioxus lanceolatum</name>
    <dbReference type="NCBI Taxonomy" id="7740"/>
    <lineage>
        <taxon>Eukaryota</taxon>
        <taxon>Metazoa</taxon>
        <taxon>Chordata</taxon>
        <taxon>Cephalochordata</taxon>
        <taxon>Leptocardii</taxon>
        <taxon>Amphioxiformes</taxon>
        <taxon>Branchiostomatidae</taxon>
        <taxon>Branchiostoma</taxon>
    </lineage>
</organism>
<sequence>MPDTGKTDMERLGIFQEMGYTTIGDKYKLPKMNFNDAAGKGKQMLPGGSKTRTARQDGYFDKAFNRVMEAEAYSDPIKLRRQNRLKEAKKNLGKPFLPSNGDKKPSGLGNAYGTFAGPVGAFSPVARPRKAYVTPGKNVLTNPPKNGTGYGYPNVTLGKSAPYAPDPFERAKDIRNREMDGSKKLMKGSAFRLNLAPKDYFDGNPYRSDRPLPPSKKMPSGKRDFKPFKPSSPAKRVAGMKAGTFDPYPSHSNDPYVVKQKRAVTTNKEGKIFHPSPGPKTAPTNSVMESNVIKRLNTSNYRQLAAQGYTSFPSMMQTRMQTAPGVITSAA</sequence>
<feature type="region of interest" description="Disordered" evidence="6">
    <location>
        <begin position="202"/>
        <end position="236"/>
    </location>
</feature>
<name>A0A8K0EBS5_BRALA</name>
<evidence type="ECO:0000256" key="1">
    <source>
        <dbReference type="ARBA" id="ARBA00004300"/>
    </source>
</evidence>
<protein>
    <recommendedName>
        <fullName evidence="5">Cilia-and flagella-associated protein 96</fullName>
    </recommendedName>
</protein>
<dbReference type="PANTHER" id="PTHR31144">
    <property type="entry name" value="UPF0602 PROTEIN C4ORF47"/>
    <property type="match status" value="1"/>
</dbReference>
<evidence type="ECO:0000256" key="6">
    <source>
        <dbReference type="SAM" id="MobiDB-lite"/>
    </source>
</evidence>
<gene>
    <name evidence="7" type="primary">C4orf47</name>
    <name evidence="7" type="ORF">BLAG_LOCUS8964</name>
</gene>
<evidence type="ECO:0000256" key="2">
    <source>
        <dbReference type="ARBA" id="ARBA00022490"/>
    </source>
</evidence>
<evidence type="ECO:0000313" key="7">
    <source>
        <dbReference type="EMBL" id="CAH1247224.1"/>
    </source>
</evidence>
<comment type="subcellular location">
    <subcellularLocation>
        <location evidence="1">Cytoplasm</location>
        <location evidence="1">Cytoskeleton</location>
        <location evidence="1">Microtubule organizing center</location>
        <location evidence="1">Centrosome</location>
    </subcellularLocation>
</comment>
<keyword evidence="2" id="KW-0963">Cytoplasm</keyword>
<dbReference type="AlphaFoldDB" id="A0A8K0EBS5"/>
<proteinExistence type="inferred from homology"/>
<dbReference type="Pfam" id="PF15239">
    <property type="entry name" value="CFAP96-like"/>
    <property type="match status" value="1"/>
</dbReference>
<keyword evidence="3" id="KW-0206">Cytoskeleton</keyword>
<evidence type="ECO:0000256" key="4">
    <source>
        <dbReference type="ARBA" id="ARBA00035656"/>
    </source>
</evidence>
<evidence type="ECO:0000256" key="5">
    <source>
        <dbReference type="ARBA" id="ARBA00035693"/>
    </source>
</evidence>
<keyword evidence="8" id="KW-1185">Reference proteome</keyword>
<evidence type="ECO:0000313" key="8">
    <source>
        <dbReference type="Proteomes" id="UP000838412"/>
    </source>
</evidence>
<dbReference type="GO" id="GO:0005813">
    <property type="term" value="C:centrosome"/>
    <property type="evidence" value="ECO:0007669"/>
    <property type="project" value="UniProtKB-SubCell"/>
</dbReference>
<reference evidence="7" key="1">
    <citation type="submission" date="2022-01" db="EMBL/GenBank/DDBJ databases">
        <authorList>
            <person name="Braso-Vives M."/>
        </authorList>
    </citation>
    <scope>NUCLEOTIDE SEQUENCE</scope>
</reference>
<comment type="similarity">
    <text evidence="4">Belongs to the CFAP96 family.</text>
</comment>